<protein>
    <submittedName>
        <fullName evidence="2">Filamentous hemagglutinin N-terminal domain-containing protein</fullName>
    </submittedName>
</protein>
<dbReference type="NCBIfam" id="TIGR01901">
    <property type="entry name" value="adhes_NPXG"/>
    <property type="match status" value="1"/>
</dbReference>
<name>A0AAJ6NSV2_9CYAN</name>
<evidence type="ECO:0000313" key="2">
    <source>
        <dbReference type="EMBL" id="WGV26095.1"/>
    </source>
</evidence>
<dbReference type="Pfam" id="PF05860">
    <property type="entry name" value="TPS"/>
    <property type="match status" value="1"/>
</dbReference>
<dbReference type="Gene3D" id="2.160.20.10">
    <property type="entry name" value="Single-stranded right-handed beta-helix, Pectin lyase-like"/>
    <property type="match status" value="2"/>
</dbReference>
<evidence type="ECO:0000313" key="3">
    <source>
        <dbReference type="Proteomes" id="UP001223520"/>
    </source>
</evidence>
<reference evidence="2 3" key="1">
    <citation type="journal article" date="2023" name="Limnol Oceanogr Lett">
        <title>Environmental adaptations by the intertidal Antarctic cyanobacterium Halotia branconii CENA392 as revealed using long-read genome sequencing.</title>
        <authorList>
            <person name="Dextro R.B."/>
            <person name="Delbaje E."/>
            <person name="Freitas P.N.N."/>
            <person name="Geraldes V."/>
            <person name="Pinto E."/>
            <person name="Long P.F."/>
            <person name="Fiore M.F."/>
        </authorList>
    </citation>
    <scope>NUCLEOTIDE SEQUENCE [LARGE SCALE GENOMIC DNA]</scope>
    <source>
        <strain evidence="2 3">CENA392</strain>
    </source>
</reference>
<dbReference type="Proteomes" id="UP001223520">
    <property type="component" value="Chromosome"/>
</dbReference>
<dbReference type="RefSeq" id="WP_281483350.1">
    <property type="nucleotide sequence ID" value="NZ_CP124543.1"/>
</dbReference>
<accession>A0AAJ6NSV2</accession>
<keyword evidence="3" id="KW-1185">Reference proteome</keyword>
<organism evidence="2 3">
    <name type="scientific">Halotia branconii CENA392</name>
    <dbReference type="NCBI Taxonomy" id="1539056"/>
    <lineage>
        <taxon>Bacteria</taxon>
        <taxon>Bacillati</taxon>
        <taxon>Cyanobacteriota</taxon>
        <taxon>Cyanophyceae</taxon>
        <taxon>Nostocales</taxon>
        <taxon>Nodulariaceae</taxon>
        <taxon>Halotia</taxon>
    </lineage>
</organism>
<evidence type="ECO:0000259" key="1">
    <source>
        <dbReference type="SMART" id="SM00912"/>
    </source>
</evidence>
<dbReference type="SUPFAM" id="SSF51126">
    <property type="entry name" value="Pectin lyase-like"/>
    <property type="match status" value="2"/>
</dbReference>
<dbReference type="SMART" id="SM00912">
    <property type="entry name" value="Haemagg_act"/>
    <property type="match status" value="1"/>
</dbReference>
<dbReference type="AlphaFoldDB" id="A0AAJ6NSV2"/>
<dbReference type="InterPro" id="IPR011050">
    <property type="entry name" value="Pectin_lyase_fold/virulence"/>
</dbReference>
<sequence>MNYLQKSHNYLGLITISVIVFYANSAIAQIDPDGTLPNNSQKRTETNTITIEGGTLSPDGKNLFHSFREFSVPQNYTVEFKHSGNVQNIISRITGNSGSHIDGILKVNGTTNLFIINPNGITFGANASLNIGGSFIATTASSLNFGDGSKFSAVSPTTTPLLTVSVPIGLQFGAVAKPIRNQSQARSSDGTTNGFGGNVGIQVKPSKTLALVGGDITFEGGNLTAPSGRIELGSVAGNSLVNLEINDKQGLILGYENVQKFQDIKLTQRTEIPSYAEVRSYVDSSGERGGTIQVQAKRLLLDKGSIISTNTSNSELGGILTVNTSESVELNDRNTSLRARNRSIGEAGNLTITTGKLIVRDGAQVVINSTDSIDSVPVGELTVNASDSVELLGFSSPGNGRIISSELSSIAPLAGNAGNITITTNKLRIQGPAKVTTQSAGTLLASGEAIPATGKGGNLTVKAFESVELIGDPSTGRFFNLLSTSTQGVGDAGNLTITTGKLTVRDGARISSSSEGNIPNPGGAGDLSVTARSIFLENQGVIETNSQAGQGGNIKLKVRDLLLMRRNSQISANAGSDGNGGNITIKAPNGFILAPPLGNNDITANANSGSGGKITIDAKRIFGFVPRTRADLVRELNTEDPEQLDPSNLLTNDITAFSGNPSLNGIIQINSLDVDPSKGLVELPVNVVDNSTQVAAGCNGGGKLAKGKFTVSGRGGIPSNPIEPLTAETVLADWITLEPDIDNRANALQNRTVNQEQLQPKNYSQTNEIVEAQGWIVDANGNVVLVAQVPTATLHNSALTSVSCAAN</sequence>
<dbReference type="KEGG" id="hbq:QI031_00820"/>
<dbReference type="EMBL" id="CP124543">
    <property type="protein sequence ID" value="WGV26095.1"/>
    <property type="molecule type" value="Genomic_DNA"/>
</dbReference>
<feature type="domain" description="Filamentous haemagglutinin FhaB/tRNA nuclease CdiA-like TPS" evidence="1">
    <location>
        <begin position="32"/>
        <end position="146"/>
    </location>
</feature>
<dbReference type="InterPro" id="IPR008638">
    <property type="entry name" value="FhaB/CdiA-like_TPS"/>
</dbReference>
<proteinExistence type="predicted"/>
<gene>
    <name evidence="2" type="ORF">QI031_00820</name>
</gene>
<dbReference type="InterPro" id="IPR012334">
    <property type="entry name" value="Pectin_lyas_fold"/>
</dbReference>